<dbReference type="GO" id="GO:0006629">
    <property type="term" value="P:lipid metabolic process"/>
    <property type="evidence" value="ECO:0007669"/>
    <property type="project" value="UniProtKB-KW"/>
</dbReference>
<proteinExistence type="predicted"/>
<dbReference type="Pfam" id="PF02353">
    <property type="entry name" value="CMAS"/>
    <property type="match status" value="1"/>
</dbReference>
<dbReference type="PANTHER" id="PTHR43667:SF1">
    <property type="entry name" value="CYCLOPROPANE-FATTY-ACYL-PHOSPHOLIPID SYNTHASE"/>
    <property type="match status" value="1"/>
</dbReference>
<dbReference type="OrthoDB" id="506498at2759"/>
<dbReference type="GO" id="GO:0008168">
    <property type="term" value="F:methyltransferase activity"/>
    <property type="evidence" value="ECO:0007669"/>
    <property type="project" value="UniProtKB-KW"/>
</dbReference>
<keyword evidence="6" id="KW-1185">Reference proteome</keyword>
<organism evidence="5 6">
    <name type="scientific">Penicillium rubens (strain ATCC 28089 / DSM 1075 / NRRL 1951 / Wisconsin 54-1255)</name>
    <name type="common">Penicillium chrysogenum</name>
    <dbReference type="NCBI Taxonomy" id="500485"/>
    <lineage>
        <taxon>Eukaryota</taxon>
        <taxon>Fungi</taxon>
        <taxon>Dikarya</taxon>
        <taxon>Ascomycota</taxon>
        <taxon>Pezizomycotina</taxon>
        <taxon>Eurotiomycetes</taxon>
        <taxon>Eurotiomycetidae</taxon>
        <taxon>Eurotiales</taxon>
        <taxon>Aspergillaceae</taxon>
        <taxon>Penicillium</taxon>
        <taxon>Penicillium chrysogenum species complex</taxon>
    </lineage>
</organism>
<evidence type="ECO:0000256" key="2">
    <source>
        <dbReference type="ARBA" id="ARBA00022679"/>
    </source>
</evidence>
<gene>
    <name evidence="5" type="ORF">Pc16g10930</name>
    <name evidence="5" type="ORF">PCH_Pc16g10930</name>
</gene>
<dbReference type="OMA" id="WKPGELG"/>
<dbReference type="SUPFAM" id="SSF53335">
    <property type="entry name" value="S-adenosyl-L-methionine-dependent methyltransferases"/>
    <property type="match status" value="1"/>
</dbReference>
<name>B6H9G7_PENRW</name>
<dbReference type="Gene3D" id="3.40.50.150">
    <property type="entry name" value="Vaccinia Virus protein VP39"/>
    <property type="match status" value="1"/>
</dbReference>
<dbReference type="HOGENOM" id="CLU_026434_6_2_1"/>
<evidence type="ECO:0000256" key="4">
    <source>
        <dbReference type="ARBA" id="ARBA00023098"/>
    </source>
</evidence>
<sequence length="484" mass="54995">MHARSVSLLLICWEGYECDATDLQMLSLRHVTPAWYLLLNTVTAALVISNLVLDYSTSSSQVYTSLPEELPKSNTIFNPAMAVVVSRNSLSRNSLPRTGVAALLAGLKTPGEIQLPNGAIVPVGIGEPVYRVIFRSERALRTPMTEMGVGRAYLAGDIEVEGDFGALFNARQNLQEKVPLRQKFQFVYDFIRTATKMNAQAIGDHYGLDDEFYLTFLDQRFRFYSQGLFQRHDETLEEASEHKMETMFAALDLKPGMRLLDIGGGWGGVTQYCGARGIHVTTLTIAPNGARYIQRVIEDNNLPGQVFLQDFLNHEPEEPYDHVVNLGVIEHIPNYRRFARRMWDVLKPGGRMYLDGSAAVEKFAVSSFTRDYIWHGTHTFMTLQDVLAELLYHGFAVLDVVNETRDYELTMLEWAKRLDLAKDDLIERWGEQNYRVFRLFLWGGTHAFKTNALQAYHLVAERTTSPGPRPSIPGRFQQFLRNLR</sequence>
<dbReference type="EMBL" id="AM920431">
    <property type="protein sequence ID" value="CAP93763.1"/>
    <property type="molecule type" value="Genomic_DNA"/>
</dbReference>
<keyword evidence="1" id="KW-0489">Methyltransferase</keyword>
<dbReference type="InterPro" id="IPR050723">
    <property type="entry name" value="CFA/CMAS"/>
</dbReference>
<accession>B6H9G7</accession>
<evidence type="ECO:0000256" key="3">
    <source>
        <dbReference type="ARBA" id="ARBA00022691"/>
    </source>
</evidence>
<dbReference type="PANTHER" id="PTHR43667">
    <property type="entry name" value="CYCLOPROPANE-FATTY-ACYL-PHOSPHOLIPID SYNTHASE"/>
    <property type="match status" value="1"/>
</dbReference>
<dbReference type="InterPro" id="IPR029063">
    <property type="entry name" value="SAM-dependent_MTases_sf"/>
</dbReference>
<keyword evidence="2" id="KW-0808">Transferase</keyword>
<dbReference type="AlphaFoldDB" id="B6H9G7"/>
<evidence type="ECO:0000256" key="1">
    <source>
        <dbReference type="ARBA" id="ARBA00022603"/>
    </source>
</evidence>
<dbReference type="GO" id="GO:0032259">
    <property type="term" value="P:methylation"/>
    <property type="evidence" value="ECO:0007669"/>
    <property type="project" value="UniProtKB-KW"/>
</dbReference>
<dbReference type="Proteomes" id="UP000000724">
    <property type="component" value="Contig Pc00c16"/>
</dbReference>
<dbReference type="VEuPathDB" id="FungiDB:PCH_Pc16g10930"/>
<evidence type="ECO:0000313" key="5">
    <source>
        <dbReference type="EMBL" id="CAP93763.1"/>
    </source>
</evidence>
<dbReference type="BioCyc" id="PCHR:PC16G10930-MONOMER"/>
<dbReference type="CDD" id="cd02440">
    <property type="entry name" value="AdoMet_MTases"/>
    <property type="match status" value="1"/>
</dbReference>
<keyword evidence="3" id="KW-0949">S-adenosyl-L-methionine</keyword>
<keyword evidence="4" id="KW-0443">Lipid metabolism</keyword>
<reference evidence="5 6" key="1">
    <citation type="journal article" date="2008" name="Nat. Biotechnol.">
        <title>Genome sequencing and analysis of the filamentous fungus Penicillium chrysogenum.</title>
        <authorList>
            <person name="van den Berg M.A."/>
            <person name="Albang R."/>
            <person name="Albermann K."/>
            <person name="Badger J.H."/>
            <person name="Daran J.-M."/>
            <person name="Driessen A.J.M."/>
            <person name="Garcia-Estrada C."/>
            <person name="Fedorova N.D."/>
            <person name="Harris D.M."/>
            <person name="Heijne W.H.M."/>
            <person name="Joardar V.S."/>
            <person name="Kiel J.A.K.W."/>
            <person name="Kovalchuk A."/>
            <person name="Martin J.F."/>
            <person name="Nierman W.C."/>
            <person name="Nijland J.G."/>
            <person name="Pronk J.T."/>
            <person name="Roubos J.A."/>
            <person name="van der Klei I.J."/>
            <person name="van Peij N.N.M.E."/>
            <person name="Veenhuis M."/>
            <person name="von Doehren H."/>
            <person name="Wagner C."/>
            <person name="Wortman J.R."/>
            <person name="Bovenberg R.A.L."/>
        </authorList>
    </citation>
    <scope>NUCLEOTIDE SEQUENCE [LARGE SCALE GENOMIC DNA]</scope>
    <source>
        <strain evidence="6">ATCC 28089 / DSM 1075 / NRRL 1951 / Wisconsin 54-1255</strain>
    </source>
</reference>
<protein>
    <submittedName>
        <fullName evidence="5">Pc16g10930 protein</fullName>
    </submittedName>
</protein>
<evidence type="ECO:0000313" key="6">
    <source>
        <dbReference type="Proteomes" id="UP000000724"/>
    </source>
</evidence>
<dbReference type="STRING" id="500485.B6H9G7"/>